<keyword evidence="2" id="KW-1185">Reference proteome</keyword>
<name>A0A9P4NC64_9PLEO</name>
<dbReference type="AlphaFoldDB" id="A0A9P4NC64"/>
<evidence type="ECO:0000313" key="1">
    <source>
        <dbReference type="EMBL" id="KAF2270466.1"/>
    </source>
</evidence>
<proteinExistence type="predicted"/>
<accession>A0A9P4NC64</accession>
<dbReference type="Proteomes" id="UP000800093">
    <property type="component" value="Unassembled WGS sequence"/>
</dbReference>
<protein>
    <submittedName>
        <fullName evidence="1">Uncharacterized protein</fullName>
    </submittedName>
</protein>
<reference evidence="2" key="1">
    <citation type="journal article" date="2020" name="Stud. Mycol.">
        <title>101 Dothideomycetes genomes: A test case for predicting lifestyles and emergence of pathogens.</title>
        <authorList>
            <person name="Haridas S."/>
            <person name="Albert R."/>
            <person name="Binder M."/>
            <person name="Bloem J."/>
            <person name="LaButti K."/>
            <person name="Salamov A."/>
            <person name="Andreopoulos B."/>
            <person name="Baker S."/>
            <person name="Barry K."/>
            <person name="Bills G."/>
            <person name="Bluhm B."/>
            <person name="Cannon C."/>
            <person name="Castanera R."/>
            <person name="Culley D."/>
            <person name="Daum C."/>
            <person name="Ezra D."/>
            <person name="Gonzalez J."/>
            <person name="Henrissat B."/>
            <person name="Kuo A."/>
            <person name="Liang C."/>
            <person name="Lipzen A."/>
            <person name="Lutzoni F."/>
            <person name="Magnuson J."/>
            <person name="Mondo S."/>
            <person name="Nolan M."/>
            <person name="Ohm R."/>
            <person name="Pangilinan J."/>
            <person name="Park H.-J."/>
            <person name="Ramirez L."/>
            <person name="Alfaro M."/>
            <person name="Sun H."/>
            <person name="Tritt A."/>
            <person name="Yoshinaga Y."/>
            <person name="Zwiers L.-H."/>
            <person name="Turgeon B."/>
            <person name="Goodwin S."/>
            <person name="Spatafora J."/>
            <person name="Crous P."/>
            <person name="Grigoriev I."/>
        </authorList>
    </citation>
    <scope>NUCLEOTIDE SEQUENCE [LARGE SCALE GENOMIC DNA]</scope>
    <source>
        <strain evidence="2">CBS 304.66</strain>
    </source>
</reference>
<comment type="caution">
    <text evidence="1">The sequence shown here is derived from an EMBL/GenBank/DDBJ whole genome shotgun (WGS) entry which is preliminary data.</text>
</comment>
<dbReference type="EMBL" id="ML986579">
    <property type="protein sequence ID" value="KAF2270466.1"/>
    <property type="molecule type" value="Genomic_DNA"/>
</dbReference>
<organism evidence="1 2">
    <name type="scientific">Lojkania enalia</name>
    <dbReference type="NCBI Taxonomy" id="147567"/>
    <lineage>
        <taxon>Eukaryota</taxon>
        <taxon>Fungi</taxon>
        <taxon>Dikarya</taxon>
        <taxon>Ascomycota</taxon>
        <taxon>Pezizomycotina</taxon>
        <taxon>Dothideomycetes</taxon>
        <taxon>Pleosporomycetidae</taxon>
        <taxon>Pleosporales</taxon>
        <taxon>Pleosporales incertae sedis</taxon>
        <taxon>Lojkania</taxon>
    </lineage>
</organism>
<evidence type="ECO:0000313" key="2">
    <source>
        <dbReference type="Proteomes" id="UP000800093"/>
    </source>
</evidence>
<gene>
    <name evidence="1" type="ORF">CC78DRAFT_133664</name>
</gene>
<sequence length="205" mass="22921">MLSMTRDQQPHICKHTISVSPPGAAECLSTVRQPLPLAAADMPGRLHDMLQSHVRTVLLDRHRSEGDIVCKRAIFNSANLHTDFWKSPARSIVAISVGPFSPPRQTSTPELQLLTRGPWHAVPSHCARVDELFDGHQSERHREDMVGDTKDYPGTLLFLPCHSSNRRPHFSHLMATSLPCNNCMLLPQITATARYIRDIAVFSYG</sequence>